<proteinExistence type="predicted"/>
<accession>A0A9W6VER3</accession>
<gene>
    <name evidence="2" type="ORF">Atai01_13510</name>
</gene>
<feature type="region of interest" description="Disordered" evidence="1">
    <location>
        <begin position="113"/>
        <end position="142"/>
    </location>
</feature>
<dbReference type="EMBL" id="BSTI01000002">
    <property type="protein sequence ID" value="GLY64732.1"/>
    <property type="molecule type" value="Genomic_DNA"/>
</dbReference>
<name>A0A9W6VER3_9PSEU</name>
<comment type="caution">
    <text evidence="2">The sequence shown here is derived from an EMBL/GenBank/DDBJ whole genome shotgun (WGS) entry which is preliminary data.</text>
</comment>
<evidence type="ECO:0000313" key="3">
    <source>
        <dbReference type="Proteomes" id="UP001165136"/>
    </source>
</evidence>
<dbReference type="Proteomes" id="UP001165136">
    <property type="component" value="Unassembled WGS sequence"/>
</dbReference>
<reference evidence="2" key="1">
    <citation type="submission" date="2023-03" db="EMBL/GenBank/DDBJ databases">
        <title>Amycolatopsis taiwanensis NBRC 103393.</title>
        <authorList>
            <person name="Ichikawa N."/>
            <person name="Sato H."/>
            <person name="Tonouchi N."/>
        </authorList>
    </citation>
    <scope>NUCLEOTIDE SEQUENCE</scope>
    <source>
        <strain evidence="2">NBRC 103393</strain>
    </source>
</reference>
<dbReference type="AlphaFoldDB" id="A0A9W6VER3"/>
<keyword evidence="3" id="KW-1185">Reference proteome</keyword>
<evidence type="ECO:0000313" key="2">
    <source>
        <dbReference type="EMBL" id="GLY64732.1"/>
    </source>
</evidence>
<sequence>MTNPGGDNVYVDDGAFQHVAYLVNIINTLHRLQTKAQANIEHGMSLPNVFVDKAGAALHEKFAEMPQALADSRNNFLDLTELGITADDALSRIKNVDKVRAALFRPLAAVHGDPKKDDFAGSKMTPEKEMQRALRDSGKAGQ</sequence>
<protein>
    <submittedName>
        <fullName evidence="2">Uncharacterized protein</fullName>
    </submittedName>
</protein>
<evidence type="ECO:0000256" key="1">
    <source>
        <dbReference type="SAM" id="MobiDB-lite"/>
    </source>
</evidence>
<dbReference type="RefSeq" id="WP_027942707.1">
    <property type="nucleotide sequence ID" value="NZ_BSTI01000002.1"/>
</dbReference>
<organism evidence="2 3">
    <name type="scientific">Amycolatopsis taiwanensis</name>
    <dbReference type="NCBI Taxonomy" id="342230"/>
    <lineage>
        <taxon>Bacteria</taxon>
        <taxon>Bacillati</taxon>
        <taxon>Actinomycetota</taxon>
        <taxon>Actinomycetes</taxon>
        <taxon>Pseudonocardiales</taxon>
        <taxon>Pseudonocardiaceae</taxon>
        <taxon>Amycolatopsis</taxon>
    </lineage>
</organism>